<dbReference type="EMBL" id="JADGJW010000709">
    <property type="protein sequence ID" value="KAJ3213456.1"/>
    <property type="molecule type" value="Genomic_DNA"/>
</dbReference>
<evidence type="ECO:0000313" key="1">
    <source>
        <dbReference type="EMBL" id="KAJ3213456.1"/>
    </source>
</evidence>
<protein>
    <submittedName>
        <fullName evidence="1">Uncharacterized protein</fullName>
    </submittedName>
</protein>
<proteinExistence type="predicted"/>
<organism evidence="1 2">
    <name type="scientific">Clydaea vesicula</name>
    <dbReference type="NCBI Taxonomy" id="447962"/>
    <lineage>
        <taxon>Eukaryota</taxon>
        <taxon>Fungi</taxon>
        <taxon>Fungi incertae sedis</taxon>
        <taxon>Chytridiomycota</taxon>
        <taxon>Chytridiomycota incertae sedis</taxon>
        <taxon>Chytridiomycetes</taxon>
        <taxon>Lobulomycetales</taxon>
        <taxon>Lobulomycetaceae</taxon>
        <taxon>Clydaea</taxon>
    </lineage>
</organism>
<sequence>WPIRVGQGTYNLPYNRKGKGTIACYKKDHEDDNCRAYSVQDKSNVRRIGKDEVTKTGVILGLMQPLLGHSFYSFKESKSRLDTKRAYTTRSKAKELVPVVGQPAMPKDYETIC</sequence>
<dbReference type="Proteomes" id="UP001211065">
    <property type="component" value="Unassembled WGS sequence"/>
</dbReference>
<gene>
    <name evidence="1" type="ORF">HK099_007377</name>
</gene>
<feature type="non-terminal residue" evidence="1">
    <location>
        <position position="113"/>
    </location>
</feature>
<comment type="caution">
    <text evidence="1">The sequence shown here is derived from an EMBL/GenBank/DDBJ whole genome shotgun (WGS) entry which is preliminary data.</text>
</comment>
<name>A0AAD5TWH6_9FUNG</name>
<accession>A0AAD5TWH6</accession>
<dbReference type="AlphaFoldDB" id="A0AAD5TWH6"/>
<reference evidence="1" key="1">
    <citation type="submission" date="2020-05" db="EMBL/GenBank/DDBJ databases">
        <title>Phylogenomic resolution of chytrid fungi.</title>
        <authorList>
            <person name="Stajich J.E."/>
            <person name="Amses K."/>
            <person name="Simmons R."/>
            <person name="Seto K."/>
            <person name="Myers J."/>
            <person name="Bonds A."/>
            <person name="Quandt C.A."/>
            <person name="Barry K."/>
            <person name="Liu P."/>
            <person name="Grigoriev I."/>
            <person name="Longcore J.E."/>
            <person name="James T.Y."/>
        </authorList>
    </citation>
    <scope>NUCLEOTIDE SEQUENCE</scope>
    <source>
        <strain evidence="1">JEL0476</strain>
    </source>
</reference>
<evidence type="ECO:0000313" key="2">
    <source>
        <dbReference type="Proteomes" id="UP001211065"/>
    </source>
</evidence>
<keyword evidence="2" id="KW-1185">Reference proteome</keyword>